<organism evidence="3 4">
    <name type="scientific">Pelagivirga sediminicola</name>
    <dbReference type="NCBI Taxonomy" id="2170575"/>
    <lineage>
        <taxon>Bacteria</taxon>
        <taxon>Pseudomonadati</taxon>
        <taxon>Pseudomonadota</taxon>
        <taxon>Alphaproteobacteria</taxon>
        <taxon>Rhodobacterales</taxon>
        <taxon>Paracoccaceae</taxon>
        <taxon>Pelagivirga</taxon>
    </lineage>
</organism>
<accession>A0A2T7G3G7</accession>
<proteinExistence type="predicted"/>
<evidence type="ECO:0000313" key="3">
    <source>
        <dbReference type="EMBL" id="PVA08962.1"/>
    </source>
</evidence>
<comment type="caution">
    <text evidence="3">The sequence shown here is derived from an EMBL/GenBank/DDBJ whole genome shotgun (WGS) entry which is preliminary data.</text>
</comment>
<feature type="region of interest" description="Disordered" evidence="1">
    <location>
        <begin position="29"/>
        <end position="59"/>
    </location>
</feature>
<keyword evidence="2" id="KW-0472">Membrane</keyword>
<keyword evidence="2" id="KW-1133">Transmembrane helix</keyword>
<dbReference type="OrthoDB" id="7874693at2"/>
<keyword evidence="2" id="KW-0812">Transmembrane</keyword>
<evidence type="ECO:0000256" key="1">
    <source>
        <dbReference type="SAM" id="MobiDB-lite"/>
    </source>
</evidence>
<gene>
    <name evidence="3" type="ORF">DC366_16225</name>
</gene>
<name>A0A2T7G3G7_9RHOB</name>
<reference evidence="3 4" key="1">
    <citation type="submission" date="2018-04" db="EMBL/GenBank/DDBJ databases">
        <title>Pelagivirga bohaiensis gen. nov., sp. nov., a bacterium isolated from the Bohai Sea.</title>
        <authorList>
            <person name="Ji X."/>
        </authorList>
    </citation>
    <scope>NUCLEOTIDE SEQUENCE [LARGE SCALE GENOMIC DNA]</scope>
    <source>
        <strain evidence="3 4">BH-SD19</strain>
    </source>
</reference>
<dbReference type="RefSeq" id="WP_108693270.1">
    <property type="nucleotide sequence ID" value="NZ_QCYH01000013.1"/>
</dbReference>
<evidence type="ECO:0000313" key="4">
    <source>
        <dbReference type="Proteomes" id="UP000244446"/>
    </source>
</evidence>
<dbReference type="AlphaFoldDB" id="A0A2T7G3G7"/>
<protein>
    <submittedName>
        <fullName evidence="3">DUF2933 domain-containing protein</fullName>
    </submittedName>
</protein>
<keyword evidence="4" id="KW-1185">Reference proteome</keyword>
<evidence type="ECO:0000256" key="2">
    <source>
        <dbReference type="SAM" id="Phobius"/>
    </source>
</evidence>
<dbReference type="EMBL" id="QCYH01000013">
    <property type="protein sequence ID" value="PVA08962.1"/>
    <property type="molecule type" value="Genomic_DNA"/>
</dbReference>
<feature type="transmembrane region" description="Helical" evidence="2">
    <location>
        <begin position="6"/>
        <end position="23"/>
    </location>
</feature>
<dbReference type="Proteomes" id="UP000244446">
    <property type="component" value="Unassembled WGS sequence"/>
</dbReference>
<sequence>MQWILENWVLLLVGGAMVAMHVFRHGHKDRGHASHLGSATPAEAPGIEVSDQARGRTND</sequence>